<organism evidence="1 2">
    <name type="scientific">Melia azedarach</name>
    <name type="common">Chinaberry tree</name>
    <dbReference type="NCBI Taxonomy" id="155640"/>
    <lineage>
        <taxon>Eukaryota</taxon>
        <taxon>Viridiplantae</taxon>
        <taxon>Streptophyta</taxon>
        <taxon>Embryophyta</taxon>
        <taxon>Tracheophyta</taxon>
        <taxon>Spermatophyta</taxon>
        <taxon>Magnoliopsida</taxon>
        <taxon>eudicotyledons</taxon>
        <taxon>Gunneridae</taxon>
        <taxon>Pentapetalae</taxon>
        <taxon>rosids</taxon>
        <taxon>malvids</taxon>
        <taxon>Sapindales</taxon>
        <taxon>Meliaceae</taxon>
        <taxon>Melia</taxon>
    </lineage>
</organism>
<dbReference type="Proteomes" id="UP001164539">
    <property type="component" value="Chromosome 6"/>
</dbReference>
<name>A0ACC1Y3F3_MELAZ</name>
<accession>A0ACC1Y3F3</accession>
<evidence type="ECO:0000313" key="2">
    <source>
        <dbReference type="Proteomes" id="UP001164539"/>
    </source>
</evidence>
<dbReference type="EMBL" id="CM051399">
    <property type="protein sequence ID" value="KAJ4717464.1"/>
    <property type="molecule type" value="Genomic_DNA"/>
</dbReference>
<keyword evidence="2" id="KW-1185">Reference proteome</keyword>
<comment type="caution">
    <text evidence="1">The sequence shown here is derived from an EMBL/GenBank/DDBJ whole genome shotgun (WGS) entry which is preliminary data.</text>
</comment>
<gene>
    <name evidence="1" type="ORF">OWV82_012338</name>
</gene>
<sequence>MGNSQGTTTENKSSNTGNEEQRKLSQPPGGRVRRNGKKKENNMAMGKDNIPGLEDDSSPPENESSISNEQKK</sequence>
<evidence type="ECO:0000313" key="1">
    <source>
        <dbReference type="EMBL" id="KAJ4717464.1"/>
    </source>
</evidence>
<proteinExistence type="predicted"/>
<reference evidence="1 2" key="1">
    <citation type="journal article" date="2023" name="Science">
        <title>Complex scaffold remodeling in plant triterpene biosynthesis.</title>
        <authorList>
            <person name="De La Pena R."/>
            <person name="Hodgson H."/>
            <person name="Liu J.C."/>
            <person name="Stephenson M.J."/>
            <person name="Martin A.C."/>
            <person name="Owen C."/>
            <person name="Harkess A."/>
            <person name="Leebens-Mack J."/>
            <person name="Jimenez L.E."/>
            <person name="Osbourn A."/>
            <person name="Sattely E.S."/>
        </authorList>
    </citation>
    <scope>NUCLEOTIDE SEQUENCE [LARGE SCALE GENOMIC DNA]</scope>
    <source>
        <strain evidence="2">cv. JPN11</strain>
        <tissue evidence="1">Leaf</tissue>
    </source>
</reference>
<protein>
    <submittedName>
        <fullName evidence="1">Uncharacterized protein</fullName>
    </submittedName>
</protein>